<protein>
    <submittedName>
        <fullName evidence="1">Uncharacterized protein</fullName>
    </submittedName>
</protein>
<proteinExistence type="predicted"/>
<dbReference type="VEuPathDB" id="FungiDB:I7I53_10998"/>
<organism evidence="1 2">
    <name type="scientific">Ajellomyces capsulatus (strain H88)</name>
    <name type="common">Darling's disease fungus</name>
    <name type="synonym">Histoplasma capsulatum</name>
    <dbReference type="NCBI Taxonomy" id="544711"/>
    <lineage>
        <taxon>Eukaryota</taxon>
        <taxon>Fungi</taxon>
        <taxon>Dikarya</taxon>
        <taxon>Ascomycota</taxon>
        <taxon>Pezizomycotina</taxon>
        <taxon>Eurotiomycetes</taxon>
        <taxon>Eurotiomycetidae</taxon>
        <taxon>Onygenales</taxon>
        <taxon>Ajellomycetaceae</taxon>
        <taxon>Histoplasma</taxon>
    </lineage>
</organism>
<gene>
    <name evidence="1" type="ORF">I7I53_10998</name>
</gene>
<evidence type="ECO:0000313" key="1">
    <source>
        <dbReference type="EMBL" id="QSS50343.1"/>
    </source>
</evidence>
<dbReference type="AlphaFoldDB" id="A0A8A1LCE8"/>
<accession>A0A8A1LCE8</accession>
<dbReference type="Proteomes" id="UP000663419">
    <property type="component" value="Chromosome 1"/>
</dbReference>
<name>A0A8A1LCE8_AJEC8</name>
<evidence type="ECO:0000313" key="2">
    <source>
        <dbReference type="Proteomes" id="UP000663419"/>
    </source>
</evidence>
<sequence>MAYYILHTWPVSTASDCGAIRRGSGSAQSSYALEYDLCFCWLSLVWAIWRMNFSRRDEKPKSPRGLHEWKILGQQFDASF</sequence>
<reference evidence="1" key="1">
    <citation type="submission" date="2021-01" db="EMBL/GenBank/DDBJ databases">
        <title>Chromosome-level genome assembly of a human fungal pathogen reveals clustering of transcriptionally co-regulated genes.</title>
        <authorList>
            <person name="Voorhies M."/>
            <person name="Cohen S."/>
            <person name="Shea T.P."/>
            <person name="Petrus S."/>
            <person name="Munoz J.F."/>
            <person name="Poplawski S."/>
            <person name="Goldman W.E."/>
            <person name="Michael T."/>
            <person name="Cuomo C.A."/>
            <person name="Sil A."/>
            <person name="Beyhan S."/>
        </authorList>
    </citation>
    <scope>NUCLEOTIDE SEQUENCE</scope>
    <source>
        <strain evidence="1">H88</strain>
    </source>
</reference>
<dbReference type="EMBL" id="CP069102">
    <property type="protein sequence ID" value="QSS50343.1"/>
    <property type="molecule type" value="Genomic_DNA"/>
</dbReference>